<dbReference type="OrthoDB" id="9808591at2"/>
<proteinExistence type="predicted"/>
<reference evidence="1 2" key="1">
    <citation type="submission" date="2014-07" db="EMBL/GenBank/DDBJ databases">
        <authorList>
            <person name="McCorrison J."/>
            <person name="Sanka R."/>
            <person name="Torralba M."/>
            <person name="Gillis M."/>
            <person name="Haft D.H."/>
            <person name="Methe B."/>
            <person name="Sutton G."/>
            <person name="Nelson K.E."/>
        </authorList>
    </citation>
    <scope>NUCLEOTIDE SEQUENCE [LARGE SCALE GENOMIC DNA]</scope>
    <source>
        <strain evidence="1 2">DNF00058</strain>
    </source>
</reference>
<dbReference type="AlphaFoldDB" id="A0A096AY29"/>
<dbReference type="SUPFAM" id="SSF102114">
    <property type="entry name" value="Radical SAM enzymes"/>
    <property type="match status" value="1"/>
</dbReference>
<dbReference type="NCBIfam" id="TIGR04193">
    <property type="entry name" value="SPASM_w_grasp"/>
    <property type="match status" value="1"/>
</dbReference>
<dbReference type="InterPro" id="IPR013785">
    <property type="entry name" value="Aldolase_TIM"/>
</dbReference>
<sequence>MIYMNENYYFVMYTTCRLTHGKRQSLIVDYAGDVSFHISHQYEQLIRMADRHQLKETLAQLDDQESKNYFLEFVDYMVTHRMATLVKDEAAFPKMSDELSYEEYKLRDVIWDIDKNTTIELVDKILERLSPVNCKIVQIRQNTLLDTPILDHILEGLKNTGAIYVEVHATINPKLDVLYLEDFISRNALLNNLFLYGSEKETFHSVMKKHPGYSSFCVGTIFYKDFDFDGGNSCGTICMKTLDFSGYWTYDLMKKKNGCLYKKLSIDAQGNYHNCPSMQTTYGNVFSKSIDEVLQDSNFLFWWNLNKDKIKVCCDCEYRYNCSDCRAFTENPSDPYSKPSKCHYNPYSNLWS</sequence>
<protein>
    <recommendedName>
        <fullName evidence="3">Grasp-with-spasm system SPASM domain peptide maturase</fullName>
    </recommendedName>
</protein>
<keyword evidence="2" id="KW-1185">Reference proteome</keyword>
<accession>A0A096AY29</accession>
<evidence type="ECO:0000313" key="2">
    <source>
        <dbReference type="Proteomes" id="UP000029614"/>
    </source>
</evidence>
<comment type="caution">
    <text evidence="1">The sequence shown here is derived from an EMBL/GenBank/DDBJ whole genome shotgun (WGS) entry which is preliminary data.</text>
</comment>
<name>A0A096AY29_9BACT</name>
<evidence type="ECO:0008006" key="3">
    <source>
        <dbReference type="Google" id="ProtNLM"/>
    </source>
</evidence>
<dbReference type="Proteomes" id="UP000029614">
    <property type="component" value="Unassembled WGS sequence"/>
</dbReference>
<gene>
    <name evidence="1" type="ORF">HMPREF9302_06175</name>
</gene>
<dbReference type="Gene3D" id="3.20.20.70">
    <property type="entry name" value="Aldolase class I"/>
    <property type="match status" value="1"/>
</dbReference>
<organism evidence="1 2">
    <name type="scientific">Prevotella amnii DNF00058</name>
    <dbReference type="NCBI Taxonomy" id="1401066"/>
    <lineage>
        <taxon>Bacteria</taxon>
        <taxon>Pseudomonadati</taxon>
        <taxon>Bacteroidota</taxon>
        <taxon>Bacteroidia</taxon>
        <taxon>Bacteroidales</taxon>
        <taxon>Prevotellaceae</taxon>
        <taxon>Prevotella</taxon>
    </lineage>
</organism>
<evidence type="ECO:0000313" key="1">
    <source>
        <dbReference type="EMBL" id="KGF51715.1"/>
    </source>
</evidence>
<dbReference type="InterPro" id="IPR058240">
    <property type="entry name" value="rSAM_sf"/>
</dbReference>
<dbReference type="InterPro" id="IPR026497">
    <property type="entry name" value="GRASP-with-SPASM"/>
</dbReference>
<dbReference type="EMBL" id="JRNU01000025">
    <property type="protein sequence ID" value="KGF51715.1"/>
    <property type="molecule type" value="Genomic_DNA"/>
</dbReference>